<dbReference type="FunFam" id="3.40.50.1240:FF:000003">
    <property type="entry name" value="2,3-bisphosphoglycerate-dependent phosphoglycerate mutase"/>
    <property type="match status" value="1"/>
</dbReference>
<dbReference type="EMBL" id="FXAK01000002">
    <property type="protein sequence ID" value="SMF29088.1"/>
    <property type="molecule type" value="Genomic_DNA"/>
</dbReference>
<keyword evidence="5 6" id="KW-0413">Isomerase</keyword>
<organism evidence="11 12">
    <name type="scientific">Azospirillum oryzae</name>
    <dbReference type="NCBI Taxonomy" id="286727"/>
    <lineage>
        <taxon>Bacteria</taxon>
        <taxon>Pseudomonadati</taxon>
        <taxon>Pseudomonadota</taxon>
        <taxon>Alphaproteobacteria</taxon>
        <taxon>Rhodospirillales</taxon>
        <taxon>Azospirillaceae</taxon>
        <taxon>Azospirillum</taxon>
    </lineage>
</organism>
<dbReference type="InterPro" id="IPR001345">
    <property type="entry name" value="PG/BPGM_mutase_AS"/>
</dbReference>
<dbReference type="OrthoDB" id="9781415at2"/>
<feature type="active site" description="Proton donor/acceptor" evidence="6 7">
    <location>
        <position position="87"/>
    </location>
</feature>
<evidence type="ECO:0000256" key="9">
    <source>
        <dbReference type="PIRSR" id="PIRSR613078-3"/>
    </source>
</evidence>
<dbReference type="SUPFAM" id="SSF53254">
    <property type="entry name" value="Phosphoglycerate mutase-like"/>
    <property type="match status" value="1"/>
</dbReference>
<feature type="binding site" evidence="6 8">
    <location>
        <begin position="114"/>
        <end position="115"/>
    </location>
    <ligand>
        <name>substrate</name>
    </ligand>
</feature>
<feature type="binding site" evidence="6 8">
    <location>
        <begin position="8"/>
        <end position="15"/>
    </location>
    <ligand>
        <name>substrate</name>
    </ligand>
</feature>
<dbReference type="InterPro" id="IPR029033">
    <property type="entry name" value="His_PPase_superfam"/>
</dbReference>
<dbReference type="RefSeq" id="WP_085083524.1">
    <property type="nucleotide sequence ID" value="NZ_FXAK01000002.1"/>
</dbReference>
<keyword evidence="3 6" id="KW-0312">Gluconeogenesis</keyword>
<gene>
    <name evidence="6" type="primary">gpmA</name>
    <name evidence="11" type="ORF">SAMN02982917_1334</name>
</gene>
<dbReference type="EC" id="5.4.2.11" evidence="6 10"/>
<dbReference type="Proteomes" id="UP000192936">
    <property type="component" value="Unassembled WGS sequence"/>
</dbReference>
<sequence length="253" mass="28450">MHRLILLRHGQSVWNAQDRFTGWTDVGLTDRGIAETHKAADLLKAAGVDVDIAFTSVLSRAIETLHIVLRDMDRLWLPVHKHWRLNERHYGALQGLNKAETAERHGAEQVFQWRRSWDVPPPPIEPDDPRSAVTDRRYAGLAKANLPRGESLKDTTERVVPFWRDEIAPALRLGARVLVSAHGNSLRGLVKHLDDVADHDIPLFEIPTSRPLVYELGADLTPLRRYFLGEDGTVEEINWPKREGANPGSSAAA</sequence>
<evidence type="ECO:0000256" key="8">
    <source>
        <dbReference type="PIRSR" id="PIRSR613078-2"/>
    </source>
</evidence>
<evidence type="ECO:0000256" key="7">
    <source>
        <dbReference type="PIRSR" id="PIRSR613078-1"/>
    </source>
</evidence>
<evidence type="ECO:0000313" key="12">
    <source>
        <dbReference type="Proteomes" id="UP000192936"/>
    </source>
</evidence>
<reference evidence="11 12" key="1">
    <citation type="submission" date="2017-04" db="EMBL/GenBank/DDBJ databases">
        <authorList>
            <person name="Afonso C.L."/>
            <person name="Miller P.J."/>
            <person name="Scott M.A."/>
            <person name="Spackman E."/>
            <person name="Goraichik I."/>
            <person name="Dimitrov K.M."/>
            <person name="Suarez D.L."/>
            <person name="Swayne D.E."/>
        </authorList>
    </citation>
    <scope>NUCLEOTIDE SEQUENCE [LARGE SCALE GENOMIC DNA]</scope>
    <source>
        <strain evidence="11 12">A2P</strain>
    </source>
</reference>
<dbReference type="PANTHER" id="PTHR11931">
    <property type="entry name" value="PHOSPHOGLYCERATE MUTASE"/>
    <property type="match status" value="1"/>
</dbReference>
<dbReference type="NCBIfam" id="TIGR01258">
    <property type="entry name" value="pgm_1"/>
    <property type="match status" value="1"/>
</dbReference>
<evidence type="ECO:0000256" key="1">
    <source>
        <dbReference type="ARBA" id="ARBA00000380"/>
    </source>
</evidence>
<dbReference type="InterPro" id="IPR005952">
    <property type="entry name" value="Phosphogly_mut1"/>
</dbReference>
<evidence type="ECO:0000313" key="11">
    <source>
        <dbReference type="EMBL" id="SMF29088.1"/>
    </source>
</evidence>
<evidence type="ECO:0000256" key="10">
    <source>
        <dbReference type="RuleBase" id="RU004512"/>
    </source>
</evidence>
<dbReference type="GO" id="GO:0006096">
    <property type="term" value="P:glycolytic process"/>
    <property type="evidence" value="ECO:0007669"/>
    <property type="project" value="UniProtKB-UniRule"/>
</dbReference>
<dbReference type="GO" id="GO:0004619">
    <property type="term" value="F:phosphoglycerate mutase activity"/>
    <property type="evidence" value="ECO:0007669"/>
    <property type="project" value="UniProtKB-UniRule"/>
</dbReference>
<evidence type="ECO:0000256" key="2">
    <source>
        <dbReference type="ARBA" id="ARBA00006717"/>
    </source>
</evidence>
<dbReference type="NCBIfam" id="NF010713">
    <property type="entry name" value="PRK14115.1"/>
    <property type="match status" value="1"/>
</dbReference>
<feature type="site" description="Transition state stabilizer" evidence="6 9">
    <location>
        <position position="182"/>
    </location>
</feature>
<feature type="binding site" evidence="6 8">
    <location>
        <begin position="183"/>
        <end position="184"/>
    </location>
    <ligand>
        <name>substrate</name>
    </ligand>
</feature>
<accession>A0A1X7E7P6</accession>
<proteinExistence type="inferred from homology"/>
<comment type="catalytic activity">
    <reaction evidence="1 6 10">
        <text>(2R)-2-phosphoglycerate = (2R)-3-phosphoglycerate</text>
        <dbReference type="Rhea" id="RHEA:15901"/>
        <dbReference type="ChEBI" id="CHEBI:58272"/>
        <dbReference type="ChEBI" id="CHEBI:58289"/>
        <dbReference type="EC" id="5.4.2.11"/>
    </reaction>
</comment>
<dbReference type="PROSITE" id="PS00175">
    <property type="entry name" value="PG_MUTASE"/>
    <property type="match status" value="1"/>
</dbReference>
<feature type="binding site" evidence="6 8">
    <location>
        <begin position="21"/>
        <end position="22"/>
    </location>
    <ligand>
        <name>substrate</name>
    </ligand>
</feature>
<evidence type="ECO:0000256" key="4">
    <source>
        <dbReference type="ARBA" id="ARBA00023152"/>
    </source>
</evidence>
<protein>
    <recommendedName>
        <fullName evidence="6 10">2,3-bisphosphoglycerate-dependent phosphoglycerate mutase</fullName>
        <shortName evidence="6">BPG-dependent PGAM</shortName>
        <shortName evidence="6">PGAM</shortName>
        <shortName evidence="6">Phosphoglyceromutase</shortName>
        <shortName evidence="6">dPGM</shortName>
        <ecNumber evidence="6 10">5.4.2.11</ecNumber>
    </recommendedName>
</protein>
<evidence type="ECO:0000256" key="3">
    <source>
        <dbReference type="ARBA" id="ARBA00022432"/>
    </source>
</evidence>
<dbReference type="CDD" id="cd07067">
    <property type="entry name" value="HP_PGM_like"/>
    <property type="match status" value="1"/>
</dbReference>
<feature type="binding site" evidence="6 8">
    <location>
        <position position="98"/>
    </location>
    <ligand>
        <name>substrate</name>
    </ligand>
</feature>
<evidence type="ECO:0000256" key="6">
    <source>
        <dbReference type="HAMAP-Rule" id="MF_01039"/>
    </source>
</evidence>
<comment type="similarity">
    <text evidence="2 6">Belongs to the phosphoglycerate mutase family. BPG-dependent PGAM subfamily.</text>
</comment>
<dbReference type="HAMAP" id="MF_01039">
    <property type="entry name" value="PGAM_GpmA"/>
    <property type="match status" value="1"/>
</dbReference>
<dbReference type="InterPro" id="IPR013078">
    <property type="entry name" value="His_Pase_superF_clade-1"/>
</dbReference>
<keyword evidence="4 6" id="KW-0324">Glycolysis</keyword>
<comment type="subunit">
    <text evidence="6">Homodimer.</text>
</comment>
<comment type="pathway">
    <text evidence="6 10">Carbohydrate degradation; glycolysis; pyruvate from D-glyceraldehyde 3-phosphate: step 3/5.</text>
</comment>
<comment type="function">
    <text evidence="6 10">Catalyzes the interconversion of 2-phosphoglycerate and 3-phosphoglycerate.</text>
</comment>
<feature type="active site" description="Tele-phosphohistidine intermediate" evidence="6 7">
    <location>
        <position position="9"/>
    </location>
</feature>
<dbReference type="UniPathway" id="UPA00109">
    <property type="reaction ID" value="UER00186"/>
</dbReference>
<dbReference type="SMART" id="SM00855">
    <property type="entry name" value="PGAM"/>
    <property type="match status" value="1"/>
</dbReference>
<evidence type="ECO:0000256" key="5">
    <source>
        <dbReference type="ARBA" id="ARBA00023235"/>
    </source>
</evidence>
<feature type="binding site" evidence="6 8">
    <location>
        <position position="60"/>
    </location>
    <ligand>
        <name>substrate</name>
    </ligand>
</feature>
<feature type="binding site" evidence="6 8">
    <location>
        <begin position="87"/>
        <end position="90"/>
    </location>
    <ligand>
        <name>substrate</name>
    </ligand>
</feature>
<dbReference type="Pfam" id="PF00300">
    <property type="entry name" value="His_Phos_1"/>
    <property type="match status" value="2"/>
</dbReference>
<dbReference type="STRING" id="286727.SAMN02982917_1334"/>
<name>A0A1X7E7P6_9PROT</name>
<dbReference type="GO" id="GO:0006094">
    <property type="term" value="P:gluconeogenesis"/>
    <property type="evidence" value="ECO:0007669"/>
    <property type="project" value="UniProtKB-UniRule"/>
</dbReference>
<dbReference type="AlphaFoldDB" id="A0A1X7E7P6"/>
<dbReference type="Gene3D" id="3.40.50.1240">
    <property type="entry name" value="Phosphoglycerate mutase-like"/>
    <property type="match status" value="1"/>
</dbReference>